<comment type="subcellular location">
    <subcellularLocation>
        <location evidence="1">Membrane</location>
        <topology evidence="1">Multi-pass membrane protein</topology>
    </subcellularLocation>
</comment>
<proteinExistence type="inferred from homology"/>
<dbReference type="Gene3D" id="1.20.1510.10">
    <property type="entry name" value="Cation efflux protein transmembrane domain"/>
    <property type="match status" value="1"/>
</dbReference>
<dbReference type="EMBL" id="UFQS01000004">
    <property type="protein sequence ID" value="SSW96873.1"/>
    <property type="molecule type" value="Genomic_DNA"/>
</dbReference>
<dbReference type="AlphaFoldDB" id="A0A336LHN9"/>
<dbReference type="Pfam" id="PF16916">
    <property type="entry name" value="ZT_dimer"/>
    <property type="match status" value="1"/>
</dbReference>
<dbReference type="SUPFAM" id="SSF161111">
    <property type="entry name" value="Cation efflux protein transmembrane domain-like"/>
    <property type="match status" value="1"/>
</dbReference>
<dbReference type="OMA" id="CLFHQHG"/>
<feature type="domain" description="Cation efflux protein transmembrane" evidence="10">
    <location>
        <begin position="13"/>
        <end position="258"/>
    </location>
</feature>
<evidence type="ECO:0000313" key="13">
    <source>
        <dbReference type="EMBL" id="SSX17260.1"/>
    </source>
</evidence>
<evidence type="ECO:0000256" key="8">
    <source>
        <dbReference type="SAM" id="MobiDB-lite"/>
    </source>
</evidence>
<dbReference type="GO" id="GO:0005385">
    <property type="term" value="F:zinc ion transmembrane transporter activity"/>
    <property type="evidence" value="ECO:0007669"/>
    <property type="project" value="TreeGrafter"/>
</dbReference>
<evidence type="ECO:0000256" key="1">
    <source>
        <dbReference type="ARBA" id="ARBA00004141"/>
    </source>
</evidence>
<feature type="region of interest" description="Disordered" evidence="8">
    <location>
        <begin position="164"/>
        <end position="190"/>
    </location>
</feature>
<evidence type="ECO:0000259" key="10">
    <source>
        <dbReference type="Pfam" id="PF01545"/>
    </source>
</evidence>
<dbReference type="PANTHER" id="PTHR45820:SF4">
    <property type="entry name" value="ZINC TRANSPORTER 63C, ISOFORM F"/>
    <property type="match status" value="1"/>
</dbReference>
<dbReference type="Pfam" id="PF01545">
    <property type="entry name" value="Cation_efflux"/>
    <property type="match status" value="1"/>
</dbReference>
<dbReference type="NCBIfam" id="TIGR01297">
    <property type="entry name" value="CDF"/>
    <property type="match status" value="1"/>
</dbReference>
<accession>A0A336LHN9</accession>
<evidence type="ECO:0000259" key="11">
    <source>
        <dbReference type="Pfam" id="PF16916"/>
    </source>
</evidence>
<dbReference type="InterPro" id="IPR036837">
    <property type="entry name" value="Cation_efflux_CTD_sf"/>
</dbReference>
<dbReference type="InterPro" id="IPR058533">
    <property type="entry name" value="Cation_efflux_TM"/>
</dbReference>
<protein>
    <submittedName>
        <fullName evidence="13">CSON011482 protein</fullName>
    </submittedName>
</protein>
<feature type="transmembrane region" description="Helical" evidence="9">
    <location>
        <begin position="12"/>
        <end position="31"/>
    </location>
</feature>
<dbReference type="InterPro" id="IPR027469">
    <property type="entry name" value="Cation_efflux_TMD_sf"/>
</dbReference>
<name>A0A336LHN9_CULSO</name>
<reference evidence="13" key="2">
    <citation type="submission" date="2018-07" db="EMBL/GenBank/DDBJ databases">
        <authorList>
            <person name="Quirk P.G."/>
            <person name="Krulwich T.A."/>
        </authorList>
    </citation>
    <scope>NUCLEOTIDE SEQUENCE</scope>
</reference>
<feature type="transmembrane region" description="Helical" evidence="9">
    <location>
        <begin position="198"/>
        <end position="220"/>
    </location>
</feature>
<dbReference type="GO" id="GO:0016020">
    <property type="term" value="C:membrane"/>
    <property type="evidence" value="ECO:0007669"/>
    <property type="project" value="UniProtKB-SubCell"/>
</dbReference>
<gene>
    <name evidence="13" type="primary">CSON011482</name>
</gene>
<organism evidence="13">
    <name type="scientific">Culicoides sonorensis</name>
    <name type="common">Biting midge</name>
    <dbReference type="NCBI Taxonomy" id="179676"/>
    <lineage>
        <taxon>Eukaryota</taxon>
        <taxon>Metazoa</taxon>
        <taxon>Ecdysozoa</taxon>
        <taxon>Arthropoda</taxon>
        <taxon>Hexapoda</taxon>
        <taxon>Insecta</taxon>
        <taxon>Pterygota</taxon>
        <taxon>Neoptera</taxon>
        <taxon>Endopterygota</taxon>
        <taxon>Diptera</taxon>
        <taxon>Nematocera</taxon>
        <taxon>Chironomoidea</taxon>
        <taxon>Ceratopogonidae</taxon>
        <taxon>Ceratopogoninae</taxon>
        <taxon>Culicoides</taxon>
        <taxon>Monoculicoides</taxon>
    </lineage>
</organism>
<keyword evidence="4 9" id="KW-0812">Transmembrane</keyword>
<feature type="transmembrane region" description="Helical" evidence="9">
    <location>
        <begin position="114"/>
        <end position="134"/>
    </location>
</feature>
<reference evidence="12" key="1">
    <citation type="submission" date="2018-04" db="EMBL/GenBank/DDBJ databases">
        <authorList>
            <person name="Go L.Y."/>
            <person name="Mitchell J.A."/>
        </authorList>
    </citation>
    <scope>NUCLEOTIDE SEQUENCE</scope>
    <source>
        <tissue evidence="12">Whole organism</tissue>
    </source>
</reference>
<sequence length="441" mass="49244">MGRYSGKKCRLLTMMWLTTFFFFVEIIVGYVTNSMALVADSFHMLGDIAALVISFLSIKVMSPKKWSKNTFGWARAEVLGALVNAVFLVALCFSITIEACKRFIEEEHLHQPKLVVIVGVIGLLVNTLGLGLLYEHGGHSHSSLTSNHDTLVHLADRDDNENNSFMYQDQPARTNHSPPKKSNHGHSHDPSQMNMRGAFLHVLSDALGSIIVIISAMIVWQTDWKYKYYMDPALSIVLVLLILHSVWPLLRESALILLQTVPTHIQVDAIQQRLLEKVDGVLAVHEFHVWQLAGDRIIASAHIRCRNLSEYMKIAEKVKEFFHHEGIHSTTIQPEFVEIEPYNSCSGTDGILACLNVSTSDCCEIPCPSTENSSCVKATCCQNNNKNQLPSPSSSPLLCRQRPLNNRTNSNKDIESGSLLEGPTNSVQNEPKENKDQISNV</sequence>
<dbReference type="GO" id="GO:0006882">
    <property type="term" value="P:intracellular zinc ion homeostasis"/>
    <property type="evidence" value="ECO:0007669"/>
    <property type="project" value="TreeGrafter"/>
</dbReference>
<feature type="compositionally biased region" description="Polar residues" evidence="8">
    <location>
        <begin position="164"/>
        <end position="177"/>
    </location>
</feature>
<evidence type="ECO:0000256" key="4">
    <source>
        <dbReference type="ARBA" id="ARBA00022692"/>
    </source>
</evidence>
<evidence type="ECO:0000256" key="9">
    <source>
        <dbReference type="SAM" id="Phobius"/>
    </source>
</evidence>
<feature type="transmembrane region" description="Helical" evidence="9">
    <location>
        <begin position="232"/>
        <end position="250"/>
    </location>
</feature>
<evidence type="ECO:0000256" key="2">
    <source>
        <dbReference type="ARBA" id="ARBA00008873"/>
    </source>
</evidence>
<feature type="compositionally biased region" description="Basic and acidic residues" evidence="8">
    <location>
        <begin position="430"/>
        <end position="441"/>
    </location>
</feature>
<keyword evidence="6 9" id="KW-1133">Transmembrane helix</keyword>
<dbReference type="EMBL" id="UFQT01000004">
    <property type="protein sequence ID" value="SSX17260.1"/>
    <property type="molecule type" value="Genomic_DNA"/>
</dbReference>
<evidence type="ECO:0000256" key="6">
    <source>
        <dbReference type="ARBA" id="ARBA00022989"/>
    </source>
</evidence>
<dbReference type="InterPro" id="IPR002524">
    <property type="entry name" value="Cation_efflux"/>
</dbReference>
<dbReference type="GO" id="GO:0010312">
    <property type="term" value="P:detoxification of zinc ion"/>
    <property type="evidence" value="ECO:0007669"/>
    <property type="project" value="TreeGrafter"/>
</dbReference>
<feature type="region of interest" description="Disordered" evidence="8">
    <location>
        <begin position="406"/>
        <end position="441"/>
    </location>
</feature>
<dbReference type="VEuPathDB" id="VectorBase:CSON011482"/>
<keyword evidence="3" id="KW-0813">Transport</keyword>
<dbReference type="SUPFAM" id="SSF160240">
    <property type="entry name" value="Cation efflux protein cytoplasmic domain-like"/>
    <property type="match status" value="1"/>
</dbReference>
<comment type="similarity">
    <text evidence="2">Belongs to the cation diffusion facilitator (CDF) transporter (TC 2.A.4) family. SLC30A subfamily.</text>
</comment>
<feature type="domain" description="Cation efflux protein cytoplasmic" evidence="11">
    <location>
        <begin position="264"/>
        <end position="335"/>
    </location>
</feature>
<evidence type="ECO:0000256" key="3">
    <source>
        <dbReference type="ARBA" id="ARBA00022448"/>
    </source>
</evidence>
<keyword evidence="5" id="KW-0862">Zinc</keyword>
<dbReference type="PANTHER" id="PTHR45820">
    <property type="entry name" value="FI23527P1"/>
    <property type="match status" value="1"/>
</dbReference>
<evidence type="ECO:0000256" key="5">
    <source>
        <dbReference type="ARBA" id="ARBA00022833"/>
    </source>
</evidence>
<keyword evidence="7 9" id="KW-0472">Membrane</keyword>
<evidence type="ECO:0000256" key="7">
    <source>
        <dbReference type="ARBA" id="ARBA00023136"/>
    </source>
</evidence>
<feature type="transmembrane region" description="Helical" evidence="9">
    <location>
        <begin position="78"/>
        <end position="99"/>
    </location>
</feature>
<dbReference type="InterPro" id="IPR027470">
    <property type="entry name" value="Cation_efflux_CTD"/>
</dbReference>
<evidence type="ECO:0000313" key="12">
    <source>
        <dbReference type="EMBL" id="SSW96873.1"/>
    </source>
</evidence>